<evidence type="ECO:0000313" key="1">
    <source>
        <dbReference type="EMBL" id="GAA0948910.1"/>
    </source>
</evidence>
<evidence type="ECO:0000313" key="2">
    <source>
        <dbReference type="Proteomes" id="UP001500665"/>
    </source>
</evidence>
<gene>
    <name evidence="1" type="ORF">GCM10009550_25700</name>
</gene>
<reference evidence="1 2" key="1">
    <citation type="journal article" date="2019" name="Int. J. Syst. Evol. Microbiol.">
        <title>The Global Catalogue of Microorganisms (GCM) 10K type strain sequencing project: providing services to taxonomists for standard genome sequencing and annotation.</title>
        <authorList>
            <consortium name="The Broad Institute Genomics Platform"/>
            <consortium name="The Broad Institute Genome Sequencing Center for Infectious Disease"/>
            <person name="Wu L."/>
            <person name="Ma J."/>
        </authorList>
    </citation>
    <scope>NUCLEOTIDE SEQUENCE [LARGE SCALE GENOMIC DNA]</scope>
    <source>
        <strain evidence="1 2">JCM 10696</strain>
    </source>
</reference>
<proteinExistence type="predicted"/>
<accession>A0ABN1QXL6</accession>
<keyword evidence="2" id="KW-1185">Reference proteome</keyword>
<dbReference type="Proteomes" id="UP001500665">
    <property type="component" value="Unassembled WGS sequence"/>
</dbReference>
<sequence>MLDRDEIHTRLKAAEKLDPEDGGPGGEAYVEAMRSVLTHAEALGEPNLLFRARLSFAWALRSKPLEKGKADFFGEALPVLRRCLLMWHAEPHLFDAHNVRAMWNQLFLVVDAYIWLYPEPVQRLHRFLDELERYCPPTRRSTRYTIDHYRMKLDARRGDLDAVERTWLRLRAQDEPEEHLNLAGKAAIESRMWQRLGRGDRAVAAAAPLAAGRFPTKKDRRDALVLPYLNAGRLDEAVAAHQHTYTGTDLKLDGTAIHLEFCARTGNEERGLDVLHRNLDYFENEVATVEYLWTAAAAVLLCRRIMAKDLDREWVWDCACDDPDCDATPVWTYAIFASRLYWEVVNFAEELDGLNGTTFQSEKIRELLHAEPVTDDLPLPPDTAPPRQHACPPLAHHLPSAMADDPLGTLTEARALERNRRRIVRIQHVLQNAIASDDRELLPDVRLTLLEELTPLNSTWRFKLFSALSEYLRLHDAQSSPLGADGLEAVWRAVPIVLDRVLTLPTVHPAQIRGLLHRLEPHCRPDTDDLHHLRWFGTELEVRCGDVEAAASAWSAFDALPAGAAYATRENVLRRAQWWLDLGRDDPALEILADHEPLRLLPYLRAGRLEEARELHEHTYRTAQHPMEVAAHLEFCARTDELEHGKELILRNLDLFHTSRNDEECSIDRLRAYGSAIRLGERIVASGRDEQWTWPADDCCPPEDDWTYARFTESCRSEGDFFLTRWDWLIGGHATRTRVAGLPRP</sequence>
<comment type="caution">
    <text evidence="1">The sequence shown here is derived from an EMBL/GenBank/DDBJ whole genome shotgun (WGS) entry which is preliminary data.</text>
</comment>
<organism evidence="1 2">
    <name type="scientific">Actinocorallia libanotica</name>
    <dbReference type="NCBI Taxonomy" id="46162"/>
    <lineage>
        <taxon>Bacteria</taxon>
        <taxon>Bacillati</taxon>
        <taxon>Actinomycetota</taxon>
        <taxon>Actinomycetes</taxon>
        <taxon>Streptosporangiales</taxon>
        <taxon>Thermomonosporaceae</taxon>
        <taxon>Actinocorallia</taxon>
    </lineage>
</organism>
<protein>
    <recommendedName>
        <fullName evidence="3">Tetratricopeptide repeat protein</fullName>
    </recommendedName>
</protein>
<name>A0ABN1QXL6_9ACTN</name>
<dbReference type="EMBL" id="BAAAHH010000008">
    <property type="protein sequence ID" value="GAA0948910.1"/>
    <property type="molecule type" value="Genomic_DNA"/>
</dbReference>
<dbReference type="RefSeq" id="WP_344240215.1">
    <property type="nucleotide sequence ID" value="NZ_BAAAHH010000008.1"/>
</dbReference>
<evidence type="ECO:0008006" key="3">
    <source>
        <dbReference type="Google" id="ProtNLM"/>
    </source>
</evidence>